<keyword evidence="4" id="KW-1185">Reference proteome</keyword>
<evidence type="ECO:0000313" key="4">
    <source>
        <dbReference type="Proteomes" id="UP001201463"/>
    </source>
</evidence>
<feature type="region of interest" description="Disordered" evidence="1">
    <location>
        <begin position="224"/>
        <end position="258"/>
    </location>
</feature>
<evidence type="ECO:0008006" key="5">
    <source>
        <dbReference type="Google" id="ProtNLM"/>
    </source>
</evidence>
<keyword evidence="2" id="KW-1133">Transmembrane helix</keyword>
<keyword evidence="2" id="KW-0812">Transmembrane</keyword>
<name>A0ABS8XKD1_9BURK</name>
<evidence type="ECO:0000313" key="3">
    <source>
        <dbReference type="EMBL" id="MCE4539068.1"/>
    </source>
</evidence>
<feature type="transmembrane region" description="Helical" evidence="2">
    <location>
        <begin position="137"/>
        <end position="157"/>
    </location>
</feature>
<gene>
    <name evidence="3" type="ORF">LXT12_17595</name>
</gene>
<reference evidence="3 4" key="1">
    <citation type="submission" date="2021-12" db="EMBL/GenBank/DDBJ databases">
        <title>Genome seq of p7.</title>
        <authorList>
            <person name="Seo T."/>
        </authorList>
    </citation>
    <scope>NUCLEOTIDE SEQUENCE [LARGE SCALE GENOMIC DNA]</scope>
    <source>
        <strain evidence="3 4">P7</strain>
    </source>
</reference>
<evidence type="ECO:0000256" key="2">
    <source>
        <dbReference type="SAM" id="Phobius"/>
    </source>
</evidence>
<accession>A0ABS8XKD1</accession>
<comment type="caution">
    <text evidence="3">The sequence shown here is derived from an EMBL/GenBank/DDBJ whole genome shotgun (WGS) entry which is preliminary data.</text>
</comment>
<dbReference type="EMBL" id="JAJTWT010000007">
    <property type="protein sequence ID" value="MCE4539068.1"/>
    <property type="molecule type" value="Genomic_DNA"/>
</dbReference>
<protein>
    <recommendedName>
        <fullName evidence="5">MotA/TolQ/ExbB proton channel family protein</fullName>
    </recommendedName>
</protein>
<proteinExistence type="predicted"/>
<dbReference type="RefSeq" id="WP_233393587.1">
    <property type="nucleotide sequence ID" value="NZ_JAJTWT010000007.1"/>
</dbReference>
<organism evidence="3 4">
    <name type="scientific">Pelomonas caseinilytica</name>
    <dbReference type="NCBI Taxonomy" id="2906763"/>
    <lineage>
        <taxon>Bacteria</taxon>
        <taxon>Pseudomonadati</taxon>
        <taxon>Pseudomonadota</taxon>
        <taxon>Betaproteobacteria</taxon>
        <taxon>Burkholderiales</taxon>
        <taxon>Sphaerotilaceae</taxon>
        <taxon>Roseateles</taxon>
    </lineage>
</organism>
<keyword evidence="2" id="KW-0472">Membrane</keyword>
<feature type="transmembrane region" description="Helical" evidence="2">
    <location>
        <begin position="169"/>
        <end position="190"/>
    </location>
</feature>
<evidence type="ECO:0000256" key="1">
    <source>
        <dbReference type="SAM" id="MobiDB-lite"/>
    </source>
</evidence>
<feature type="transmembrane region" description="Helical" evidence="2">
    <location>
        <begin position="22"/>
        <end position="45"/>
    </location>
</feature>
<dbReference type="Proteomes" id="UP001201463">
    <property type="component" value="Unassembled WGS sequence"/>
</dbReference>
<feature type="transmembrane region" description="Helical" evidence="2">
    <location>
        <begin position="51"/>
        <end position="69"/>
    </location>
</feature>
<sequence>MNAPTLPPAASRRPAEPLWLEWLTLCGGLAFCTWLLGVRGVWALLLGADPTGLTLIIIAVFLCSTLWCGQRSRELQRQRLLLAQPLQARIGERNWAADYEAALRCDAGTAADLLVELSHGPHGTAWWVNGIQLKLGLLGKVIGFSMLALAIGRMQSFDPAQSQELLRSLTAGLGVALLTTMVGLVGNILLGLQLTRLDRFADALVADIQRTALPLVQGEPWPVPRGDGDACGVEPQAHRQCGPARERPSARPAGADPV</sequence>